<keyword evidence="9 12" id="KW-0472">Membrane</keyword>
<evidence type="ECO:0000256" key="3">
    <source>
        <dbReference type="ARBA" id="ARBA00022448"/>
    </source>
</evidence>
<feature type="binding site" evidence="10">
    <location>
        <position position="136"/>
    </location>
    <ligand>
        <name>a ubiquinone</name>
        <dbReference type="ChEBI" id="CHEBI:16389"/>
        <note>ligand shared with IP/SDHB</note>
    </ligand>
</feature>
<dbReference type="GO" id="GO:0020037">
    <property type="term" value="F:heme binding"/>
    <property type="evidence" value="ECO:0007669"/>
    <property type="project" value="TreeGrafter"/>
</dbReference>
<evidence type="ECO:0000256" key="1">
    <source>
        <dbReference type="ARBA" id="ARBA00004448"/>
    </source>
</evidence>
<evidence type="ECO:0000256" key="9">
    <source>
        <dbReference type="ARBA" id="ARBA00023136"/>
    </source>
</evidence>
<evidence type="ECO:0000313" key="13">
    <source>
        <dbReference type="EMBL" id="CAH1390477.1"/>
    </source>
</evidence>
<evidence type="ECO:0000256" key="4">
    <source>
        <dbReference type="ARBA" id="ARBA00022692"/>
    </source>
</evidence>
<dbReference type="GO" id="GO:0006121">
    <property type="term" value="P:mitochondrial electron transport, succinate to ubiquinone"/>
    <property type="evidence" value="ECO:0007669"/>
    <property type="project" value="TreeGrafter"/>
</dbReference>
<evidence type="ECO:0000256" key="2">
    <source>
        <dbReference type="ARBA" id="ARBA00007294"/>
    </source>
</evidence>
<feature type="transmembrane region" description="Helical" evidence="12">
    <location>
        <begin position="149"/>
        <end position="170"/>
    </location>
</feature>
<evidence type="ECO:0000256" key="11">
    <source>
        <dbReference type="PIRSR" id="PIRSR607992-2"/>
    </source>
</evidence>
<organism evidence="13 14">
    <name type="scientific">Nezara viridula</name>
    <name type="common">Southern green stink bug</name>
    <name type="synonym">Cimex viridulus</name>
    <dbReference type="NCBI Taxonomy" id="85310"/>
    <lineage>
        <taxon>Eukaryota</taxon>
        <taxon>Metazoa</taxon>
        <taxon>Ecdysozoa</taxon>
        <taxon>Arthropoda</taxon>
        <taxon>Hexapoda</taxon>
        <taxon>Insecta</taxon>
        <taxon>Pterygota</taxon>
        <taxon>Neoptera</taxon>
        <taxon>Paraneoptera</taxon>
        <taxon>Hemiptera</taxon>
        <taxon>Heteroptera</taxon>
        <taxon>Panheteroptera</taxon>
        <taxon>Pentatomomorpha</taxon>
        <taxon>Pentatomoidea</taxon>
        <taxon>Pentatomidae</taxon>
        <taxon>Pentatominae</taxon>
        <taxon>Nezara</taxon>
    </lineage>
</organism>
<evidence type="ECO:0000313" key="14">
    <source>
        <dbReference type="Proteomes" id="UP001152798"/>
    </source>
</evidence>
<keyword evidence="7 12" id="KW-1133">Transmembrane helix</keyword>
<evidence type="ECO:0000256" key="10">
    <source>
        <dbReference type="PIRSR" id="PIRSR607992-1"/>
    </source>
</evidence>
<keyword evidence="12" id="KW-0249">Electron transport</keyword>
<sequence>MRLGCAKVLKSIQHPCSSQLPTSLTRGKTSSLLKYPAVSSVSCLNFHKISNEKRIAPSEPKVKLTDAVRHFSITQPKLSGHGDHSKLWVYERYVSAALLGIVPLGLMMPNILFDLLIAVASVMHMHWGIEAIVIDYIRPIIFGNLISKLAVYFVYLLSIFTLVGLLNLTFNNCGLANSIKLLWRINKQE</sequence>
<keyword evidence="4 12" id="KW-0812">Transmembrane</keyword>
<dbReference type="Pfam" id="PF05328">
    <property type="entry name" value="CybS"/>
    <property type="match status" value="1"/>
</dbReference>
<gene>
    <name evidence="13" type="ORF">NEZAVI_LOCUS1677</name>
</gene>
<keyword evidence="5 12" id="KW-0999">Mitochondrion inner membrane</keyword>
<dbReference type="PANTHER" id="PTHR13337:SF2">
    <property type="entry name" value="SUCCINATE DEHYDROGENASE [UBIQUINONE] CYTOCHROME B SMALL SUBUNIT, MITOCHONDRIAL"/>
    <property type="match status" value="1"/>
</dbReference>
<comment type="caution">
    <text evidence="12">Lacks conserved residue(s) required for the propagation of feature annotation.</text>
</comment>
<keyword evidence="8 12" id="KW-0496">Mitochondrion</keyword>
<keyword evidence="14" id="KW-1185">Reference proteome</keyword>
<dbReference type="GO" id="GO:0048039">
    <property type="term" value="F:ubiquinone binding"/>
    <property type="evidence" value="ECO:0007669"/>
    <property type="project" value="TreeGrafter"/>
</dbReference>
<keyword evidence="3 12" id="KW-0813">Transport</keyword>
<feature type="binding site" description="axial binding residue" evidence="11">
    <location>
        <position position="124"/>
    </location>
    <ligand>
        <name>heme b</name>
        <dbReference type="ChEBI" id="CHEBI:60344"/>
        <note>ligand shared with SDHC</note>
    </ligand>
    <ligandPart>
        <name>Fe</name>
        <dbReference type="ChEBI" id="CHEBI:18248"/>
    </ligandPart>
</feature>
<dbReference type="InterPro" id="IPR007992">
    <property type="entry name" value="CybS"/>
</dbReference>
<comment type="subcellular location">
    <subcellularLocation>
        <location evidence="1 12">Mitochondrion inner membrane</location>
        <topology evidence="1 12">Multi-pass membrane protein</topology>
    </subcellularLocation>
</comment>
<feature type="transmembrane region" description="Helical" evidence="12">
    <location>
        <begin position="93"/>
        <end position="109"/>
    </location>
</feature>
<protein>
    <recommendedName>
        <fullName evidence="12">Succinate dehydrogenase [ubiquinone] cytochrome b small subunit</fullName>
    </recommendedName>
</protein>
<keyword evidence="11" id="KW-0408">Iron</keyword>
<name>A0A9P0E8L7_NEZVI</name>
<keyword evidence="11 12" id="KW-0479">Metal-binding</keyword>
<accession>A0A9P0E8L7</accession>
<dbReference type="OrthoDB" id="18577at2759"/>
<comment type="function">
    <text evidence="12">Membrane-anchoring subunit of succinate dehydrogenase (SDH) that is involved in complex II of the mitochondrial electron transport chain and is responsible for transferring electrons from succinate to ubiquinone (coenzyme Q).</text>
</comment>
<evidence type="ECO:0000256" key="8">
    <source>
        <dbReference type="ARBA" id="ARBA00023128"/>
    </source>
</evidence>
<dbReference type="GO" id="GO:0046872">
    <property type="term" value="F:metal ion binding"/>
    <property type="evidence" value="ECO:0007669"/>
    <property type="project" value="UniProtKB-KW"/>
</dbReference>
<proteinExistence type="inferred from homology"/>
<dbReference type="Gene3D" id="1.20.1300.10">
    <property type="entry name" value="Fumarate reductase/succinate dehydrogenase, transmembrane subunit"/>
    <property type="match status" value="1"/>
</dbReference>
<evidence type="ECO:0000256" key="12">
    <source>
        <dbReference type="RuleBase" id="RU364031"/>
    </source>
</evidence>
<comment type="similarity">
    <text evidence="2 12">Belongs to the CybS family.</text>
</comment>
<keyword evidence="12" id="KW-0816">Tricarboxylic acid cycle</keyword>
<dbReference type="GO" id="GO:0005743">
    <property type="term" value="C:mitochondrial inner membrane"/>
    <property type="evidence" value="ECO:0007669"/>
    <property type="project" value="UniProtKB-SubCell"/>
</dbReference>
<dbReference type="AlphaFoldDB" id="A0A9P0E8L7"/>
<reference evidence="13" key="1">
    <citation type="submission" date="2022-01" db="EMBL/GenBank/DDBJ databases">
        <authorList>
            <person name="King R."/>
        </authorList>
    </citation>
    <scope>NUCLEOTIDE SEQUENCE</scope>
</reference>
<dbReference type="EMBL" id="OV725077">
    <property type="protein sequence ID" value="CAH1390477.1"/>
    <property type="molecule type" value="Genomic_DNA"/>
</dbReference>
<evidence type="ECO:0000256" key="5">
    <source>
        <dbReference type="ARBA" id="ARBA00022792"/>
    </source>
</evidence>
<dbReference type="PANTHER" id="PTHR13337">
    <property type="entry name" value="SUCCINATE DEHYDROGENASE"/>
    <property type="match status" value="1"/>
</dbReference>
<keyword evidence="6 12" id="KW-0809">Transit peptide</keyword>
<dbReference type="GO" id="GO:0006099">
    <property type="term" value="P:tricarboxylic acid cycle"/>
    <property type="evidence" value="ECO:0007669"/>
    <property type="project" value="UniProtKB-KW"/>
</dbReference>
<dbReference type="Proteomes" id="UP001152798">
    <property type="component" value="Chromosome 1"/>
</dbReference>
<evidence type="ECO:0000256" key="7">
    <source>
        <dbReference type="ARBA" id="ARBA00022989"/>
    </source>
</evidence>
<dbReference type="InterPro" id="IPR034804">
    <property type="entry name" value="SQR/QFR_C/D"/>
</dbReference>
<keyword evidence="12" id="KW-0349">Heme</keyword>
<evidence type="ECO:0000256" key="6">
    <source>
        <dbReference type="ARBA" id="ARBA00022946"/>
    </source>
</evidence>